<protein>
    <submittedName>
        <fullName evidence="4">DUF3048 family protein</fullName>
    </submittedName>
</protein>
<dbReference type="InterPro" id="IPR035328">
    <property type="entry name" value="DUF3048_C"/>
</dbReference>
<dbReference type="Pfam" id="PF11258">
    <property type="entry name" value="DUF3048"/>
    <property type="match status" value="1"/>
</dbReference>
<dbReference type="AlphaFoldDB" id="A0A368W1W4"/>
<feature type="domain" description="DUF3048" evidence="2">
    <location>
        <begin position="67"/>
        <end position="188"/>
    </location>
</feature>
<dbReference type="RefSeq" id="WP_114451823.1">
    <property type="nucleotide sequence ID" value="NZ_QPJC01000002.1"/>
</dbReference>
<evidence type="ECO:0000259" key="2">
    <source>
        <dbReference type="Pfam" id="PF11258"/>
    </source>
</evidence>
<name>A0A368W1W4_9ACTN</name>
<keyword evidence="5" id="KW-1185">Reference proteome</keyword>
<dbReference type="EMBL" id="QPJC01000002">
    <property type="protein sequence ID" value="RCW45978.1"/>
    <property type="molecule type" value="Genomic_DNA"/>
</dbReference>
<dbReference type="Proteomes" id="UP000253495">
    <property type="component" value="Unassembled WGS sequence"/>
</dbReference>
<evidence type="ECO:0000259" key="3">
    <source>
        <dbReference type="Pfam" id="PF17479"/>
    </source>
</evidence>
<dbReference type="OrthoDB" id="9779102at2"/>
<dbReference type="SUPFAM" id="SSF159774">
    <property type="entry name" value="YerB-like"/>
    <property type="match status" value="1"/>
</dbReference>
<organism evidence="4 5">
    <name type="scientific">Halopolyspora algeriensis</name>
    <dbReference type="NCBI Taxonomy" id="1500506"/>
    <lineage>
        <taxon>Bacteria</taxon>
        <taxon>Bacillati</taxon>
        <taxon>Actinomycetota</taxon>
        <taxon>Actinomycetes</taxon>
        <taxon>Actinomycetes incertae sedis</taxon>
        <taxon>Halopolyspora</taxon>
    </lineage>
</organism>
<evidence type="ECO:0000256" key="1">
    <source>
        <dbReference type="SAM" id="MobiDB-lite"/>
    </source>
</evidence>
<dbReference type="Pfam" id="PF17479">
    <property type="entry name" value="DUF3048_C"/>
    <property type="match status" value="1"/>
</dbReference>
<feature type="compositionally biased region" description="Pro residues" evidence="1">
    <location>
        <begin position="44"/>
        <end position="67"/>
    </location>
</feature>
<dbReference type="Gene3D" id="3.50.90.10">
    <property type="entry name" value="YerB-like"/>
    <property type="match status" value="1"/>
</dbReference>
<evidence type="ECO:0000313" key="4">
    <source>
        <dbReference type="EMBL" id="RCW45978.1"/>
    </source>
</evidence>
<evidence type="ECO:0000313" key="5">
    <source>
        <dbReference type="Proteomes" id="UP000253495"/>
    </source>
</evidence>
<dbReference type="InterPro" id="IPR021416">
    <property type="entry name" value="DUF3048_N"/>
</dbReference>
<proteinExistence type="predicted"/>
<comment type="caution">
    <text evidence="4">The sequence shown here is derived from an EMBL/GenBank/DDBJ whole genome shotgun (WGS) entry which is preliminary data.</text>
</comment>
<feature type="domain" description="DUF3048" evidence="3">
    <location>
        <begin position="216"/>
        <end position="329"/>
    </location>
</feature>
<feature type="region of interest" description="Disordered" evidence="1">
    <location>
        <begin position="32"/>
        <end position="70"/>
    </location>
</feature>
<accession>A0A368W1W4</accession>
<reference evidence="4 5" key="1">
    <citation type="submission" date="2018-07" db="EMBL/GenBank/DDBJ databases">
        <title>Genomic Encyclopedia of Type Strains, Phase III (KMG-III): the genomes of soil and plant-associated and newly described type strains.</title>
        <authorList>
            <person name="Whitman W."/>
        </authorList>
    </citation>
    <scope>NUCLEOTIDE SEQUENCE [LARGE SCALE GENOMIC DNA]</scope>
    <source>
        <strain evidence="4 5">CECT 8575</strain>
    </source>
</reference>
<dbReference type="InterPro" id="IPR023158">
    <property type="entry name" value="YerB-like_sf"/>
</dbReference>
<sequence>MWRRLLFIVAAGLLAVSLLVALGVVPVPPLRESSDTAGPSGATNPPPTTASPPSPSSPPPSPAPTAGPPVLAVKVDNAPVARPPVGIGAADVIYVEPVEGGMSRLIAVFGSHKPPVVGPVRSARETDLRLLPQFGHPALAFSGAAPELLPRVRSSPLRSVSQDRVPRAYFRGESRDAPHNLFVRPAELPPGGRWAPDARLEFGPAPPGGVSDGSHTVHYTSATMGFDWAPQQERWLVSLDGRPFHAADSGRLSPSTVVVQRVPVVNSAITDVLGNPSPVARTVGEGRALVLRDGRAFEARWSRPAPEAATTYTTPSGQPIPFAPGQVWVVLAPAGR</sequence>
<gene>
    <name evidence="4" type="ORF">DFQ14_102280</name>
</gene>